<dbReference type="Gene3D" id="3.10.490.10">
    <property type="entry name" value="Gamma-glutamyl cyclotransferase-like"/>
    <property type="match status" value="1"/>
</dbReference>
<evidence type="ECO:0000313" key="1">
    <source>
        <dbReference type="EMBL" id="AXE39382.1"/>
    </source>
</evidence>
<gene>
    <name evidence="1" type="ORF">JS278_02230</name>
</gene>
<protein>
    <recommendedName>
        <fullName evidence="3">Histone deacetylase</fullName>
    </recommendedName>
</protein>
<reference evidence="1 2" key="1">
    <citation type="submission" date="2017-12" db="EMBL/GenBank/DDBJ databases">
        <title>The whole genome sequence of the Acidipropionibacterium virtanenii sp. nov. type strain JS278.</title>
        <authorList>
            <person name="Laine P."/>
            <person name="Deptula P."/>
            <person name="Varmanen P."/>
            <person name="Auvinen P."/>
        </authorList>
    </citation>
    <scope>NUCLEOTIDE SEQUENCE [LARGE SCALE GENOMIC DNA]</scope>
    <source>
        <strain evidence="1 2">JS278</strain>
    </source>
</reference>
<keyword evidence="2" id="KW-1185">Reference proteome</keyword>
<dbReference type="EMBL" id="CP025198">
    <property type="protein sequence ID" value="AXE39382.1"/>
    <property type="molecule type" value="Genomic_DNA"/>
</dbReference>
<proteinExistence type="predicted"/>
<sequence>MASELVWYVSYGSNMNAARLACYLEGGRPPGARVSYVGARDHTPPREDFAVMLPGCLYFGTVSRVWGGGIAFYDHDADGPAAARAYLITAEQFVDVAAQEMHRRPAADDPLESVVLGGLPEGRHQAGPGIYETLLRVGERDGYPMLTFTAPARSVEVAFNQPVQAYLDMLGAGLLQAHGWDAARCRQYFSACGVLEEAA</sequence>
<evidence type="ECO:0008006" key="3">
    <source>
        <dbReference type="Google" id="ProtNLM"/>
    </source>
</evidence>
<organism evidence="1 2">
    <name type="scientific">Acidipropionibacterium virtanenii</name>
    <dbReference type="NCBI Taxonomy" id="2057246"/>
    <lineage>
        <taxon>Bacteria</taxon>
        <taxon>Bacillati</taxon>
        <taxon>Actinomycetota</taxon>
        <taxon>Actinomycetes</taxon>
        <taxon>Propionibacteriales</taxon>
        <taxon>Propionibacteriaceae</taxon>
        <taxon>Acidipropionibacterium</taxon>
    </lineage>
</organism>
<dbReference type="Proteomes" id="UP000251995">
    <property type="component" value="Chromosome"/>
</dbReference>
<dbReference type="OrthoDB" id="3470041at2"/>
<accession>A0A344UVT4</accession>
<name>A0A344UVT4_9ACTN</name>
<dbReference type="KEGG" id="acij:JS278_02230"/>
<dbReference type="RefSeq" id="WP_114045263.1">
    <property type="nucleotide sequence ID" value="NZ_CP025198.1"/>
</dbReference>
<dbReference type="AlphaFoldDB" id="A0A344UVT4"/>
<evidence type="ECO:0000313" key="2">
    <source>
        <dbReference type="Proteomes" id="UP000251995"/>
    </source>
</evidence>